<sequence>MQRILRTTSNPSLWALMGAPMLEAEGLLLSHLPAQESDRGLEFPTILESEMGKSINGEAATPAMQGCSNSEATKRSDPSDDGDFNSPDKCCDDEAYQGSNDDGGQVTRRPRQRLKLSSGPPLCSLSLLQLEQKILP</sequence>
<dbReference type="VEuPathDB" id="FungiDB:PADG_11876"/>
<reference evidence="2 3" key="1">
    <citation type="submission" date="2016-06" db="EMBL/GenBank/DDBJ databases">
        <authorList>
            <person name="Kjaerup R.B."/>
            <person name="Dalgaard T.S."/>
            <person name="Juul-Madsen H.R."/>
        </authorList>
    </citation>
    <scope>NUCLEOTIDE SEQUENCE [LARGE SCALE GENOMIC DNA]</scope>
    <source>
        <strain evidence="2 3">Pb300</strain>
    </source>
</reference>
<comment type="caution">
    <text evidence="2">The sequence shown here is derived from an EMBL/GenBank/DDBJ whole genome shotgun (WGS) entry which is preliminary data.</text>
</comment>
<dbReference type="EMBL" id="LZYO01000359">
    <property type="protein sequence ID" value="ODH14674.1"/>
    <property type="molecule type" value="Genomic_DNA"/>
</dbReference>
<proteinExistence type="predicted"/>
<dbReference type="AlphaFoldDB" id="A0A1D2J761"/>
<evidence type="ECO:0000256" key="1">
    <source>
        <dbReference type="SAM" id="MobiDB-lite"/>
    </source>
</evidence>
<name>A0A1D2J761_PARBR</name>
<dbReference type="VEuPathDB" id="FungiDB:PABG_12625"/>
<organism evidence="2 3">
    <name type="scientific">Paracoccidioides brasiliensis</name>
    <dbReference type="NCBI Taxonomy" id="121759"/>
    <lineage>
        <taxon>Eukaryota</taxon>
        <taxon>Fungi</taxon>
        <taxon>Dikarya</taxon>
        <taxon>Ascomycota</taxon>
        <taxon>Pezizomycotina</taxon>
        <taxon>Eurotiomycetes</taxon>
        <taxon>Eurotiomycetidae</taxon>
        <taxon>Onygenales</taxon>
        <taxon>Ajellomycetaceae</taxon>
        <taxon>Paracoccidioides</taxon>
    </lineage>
</organism>
<evidence type="ECO:0000313" key="2">
    <source>
        <dbReference type="EMBL" id="ODH14674.1"/>
    </source>
</evidence>
<accession>A0A1D2J761</accession>
<protein>
    <submittedName>
        <fullName evidence="2">Uncharacterized protein</fullName>
    </submittedName>
</protein>
<evidence type="ECO:0000313" key="3">
    <source>
        <dbReference type="Proteomes" id="UP000242814"/>
    </source>
</evidence>
<feature type="region of interest" description="Disordered" evidence="1">
    <location>
        <begin position="58"/>
        <end position="121"/>
    </location>
</feature>
<dbReference type="Proteomes" id="UP000242814">
    <property type="component" value="Unassembled WGS sequence"/>
</dbReference>
<gene>
    <name evidence="2" type="ORF">ACO22_06532</name>
</gene>